<dbReference type="InterPro" id="IPR051694">
    <property type="entry name" value="Immunoregulatory_rcpt-like"/>
</dbReference>
<comment type="caution">
    <text evidence="7">The sequence shown here is derived from an EMBL/GenBank/DDBJ whole genome shotgun (WGS) entry which is preliminary data.</text>
</comment>
<feature type="transmembrane region" description="Helical" evidence="6">
    <location>
        <begin position="240"/>
        <end position="262"/>
    </location>
</feature>
<evidence type="ECO:0000256" key="1">
    <source>
        <dbReference type="ARBA" id="ARBA00004167"/>
    </source>
</evidence>
<dbReference type="PANTHER" id="PTHR15549">
    <property type="entry name" value="PAIRED IMMUNOGLOBULIN-LIKE TYPE 2 RECEPTOR"/>
    <property type="match status" value="1"/>
</dbReference>
<keyword evidence="4 6" id="KW-0472">Membrane</keyword>
<evidence type="ECO:0000313" key="8">
    <source>
        <dbReference type="Proteomes" id="UP000518752"/>
    </source>
</evidence>
<comment type="subcellular location">
    <subcellularLocation>
        <location evidence="1">Membrane</location>
        <topology evidence="1">Single-pass membrane protein</topology>
    </subcellularLocation>
</comment>
<evidence type="ECO:0000313" key="7">
    <source>
        <dbReference type="EMBL" id="KAF5379269.1"/>
    </source>
</evidence>
<dbReference type="GO" id="GO:0071944">
    <property type="term" value="C:cell periphery"/>
    <property type="evidence" value="ECO:0007669"/>
    <property type="project" value="UniProtKB-ARBA"/>
</dbReference>
<evidence type="ECO:0000256" key="6">
    <source>
        <dbReference type="SAM" id="Phobius"/>
    </source>
</evidence>
<keyword evidence="2 6" id="KW-0812">Transmembrane</keyword>
<feature type="compositionally biased region" description="Pro residues" evidence="5">
    <location>
        <begin position="169"/>
        <end position="178"/>
    </location>
</feature>
<dbReference type="GO" id="GO:0016020">
    <property type="term" value="C:membrane"/>
    <property type="evidence" value="ECO:0007669"/>
    <property type="project" value="UniProtKB-SubCell"/>
</dbReference>
<dbReference type="EMBL" id="JAACJN010000071">
    <property type="protein sequence ID" value="KAF5379269.1"/>
    <property type="molecule type" value="Genomic_DNA"/>
</dbReference>
<dbReference type="Proteomes" id="UP000518752">
    <property type="component" value="Unassembled WGS sequence"/>
</dbReference>
<reference evidence="7 8" key="1">
    <citation type="journal article" date="2020" name="ISME J.">
        <title>Uncovering the hidden diversity of litter-decomposition mechanisms in mushroom-forming fungi.</title>
        <authorList>
            <person name="Floudas D."/>
            <person name="Bentzer J."/>
            <person name="Ahren D."/>
            <person name="Johansson T."/>
            <person name="Persson P."/>
            <person name="Tunlid A."/>
        </authorList>
    </citation>
    <scope>NUCLEOTIDE SEQUENCE [LARGE SCALE GENOMIC DNA]</scope>
    <source>
        <strain evidence="7 8">CBS 406.79</strain>
    </source>
</reference>
<keyword evidence="8" id="KW-1185">Reference proteome</keyword>
<protein>
    <submittedName>
        <fullName evidence="7">Uncharacterized protein</fullName>
    </submittedName>
</protein>
<keyword evidence="3 6" id="KW-1133">Transmembrane helix</keyword>
<accession>A0A8H5M3G3</accession>
<sequence length="343" mass="36830">MTPHEYGAHLLDWFRLSPSNFQRYTMWNRILFSCLSFHVGSVLSDSKPSPFAVTVSPTITGQRSALASWSYSGPSYTSSHTLTLIVSPHGQSTTAYTTTISTNPLETGSITVTFAGTGFHQAKFFLNGRDHMGSATTSITVVTTTTTSEPSATMSITSPSTPSPSSGSPSPPSSPPPTSNTTALSATPKVSGSSSSVSSSQPRSSTFTPTNSTTAATPSASSISTSSNLKSSRSSSPGTIAAIVLGTIIGLFVLFLFIYWLWRRRWQRVRRENEARATAFFPDLMLARPQAMPMYDEWEKDFYDASSTLAPSDSVSRFKSPRPAPGHRKVRPLVPSTVLTSLS</sequence>
<proteinExistence type="predicted"/>
<organism evidence="7 8">
    <name type="scientific">Collybiopsis confluens</name>
    <dbReference type="NCBI Taxonomy" id="2823264"/>
    <lineage>
        <taxon>Eukaryota</taxon>
        <taxon>Fungi</taxon>
        <taxon>Dikarya</taxon>
        <taxon>Basidiomycota</taxon>
        <taxon>Agaricomycotina</taxon>
        <taxon>Agaricomycetes</taxon>
        <taxon>Agaricomycetidae</taxon>
        <taxon>Agaricales</taxon>
        <taxon>Marasmiineae</taxon>
        <taxon>Omphalotaceae</taxon>
        <taxon>Collybiopsis</taxon>
    </lineage>
</organism>
<evidence type="ECO:0000256" key="5">
    <source>
        <dbReference type="SAM" id="MobiDB-lite"/>
    </source>
</evidence>
<feature type="region of interest" description="Disordered" evidence="5">
    <location>
        <begin position="145"/>
        <end position="236"/>
    </location>
</feature>
<gene>
    <name evidence="7" type="ORF">D9757_010679</name>
</gene>
<evidence type="ECO:0000256" key="2">
    <source>
        <dbReference type="ARBA" id="ARBA00022692"/>
    </source>
</evidence>
<feature type="region of interest" description="Disordered" evidence="5">
    <location>
        <begin position="310"/>
        <end position="330"/>
    </location>
</feature>
<dbReference type="AlphaFoldDB" id="A0A8H5M3G3"/>
<feature type="compositionally biased region" description="Low complexity" evidence="5">
    <location>
        <begin position="145"/>
        <end position="168"/>
    </location>
</feature>
<evidence type="ECO:0000256" key="3">
    <source>
        <dbReference type="ARBA" id="ARBA00022989"/>
    </source>
</evidence>
<name>A0A8H5M3G3_9AGAR</name>
<evidence type="ECO:0000256" key="4">
    <source>
        <dbReference type="ARBA" id="ARBA00023136"/>
    </source>
</evidence>
<feature type="compositionally biased region" description="Low complexity" evidence="5">
    <location>
        <begin position="179"/>
        <end position="236"/>
    </location>
</feature>